<proteinExistence type="predicted"/>
<gene>
    <name evidence="1" type="ORF">Vbra_3848</name>
</gene>
<dbReference type="AlphaFoldDB" id="A0A0G4EJU4"/>
<name>A0A0G4EJU4_VITBC</name>
<dbReference type="InParanoid" id="A0A0G4EJU4"/>
<reference evidence="1 2" key="1">
    <citation type="submission" date="2014-11" db="EMBL/GenBank/DDBJ databases">
        <authorList>
            <person name="Zhu J."/>
            <person name="Qi W."/>
            <person name="Song R."/>
        </authorList>
    </citation>
    <scope>NUCLEOTIDE SEQUENCE [LARGE SCALE GENOMIC DNA]</scope>
</reference>
<sequence length="222" mass="24932">MELERLGGLPGGAHGFDMMGGTLIFPYRPLQKILLVRLLGPVDANDPPCRYRRVDYGSFSGMIIERMSTERACLMHGKTWGRQTAQFDQIASMMNEPPPLYRRDKVTVNEQEIRCDLVTQKMIDQCDPVTRDTINFVKNGCRTIDYVIGDDTSCRLLILCGDKEGDGCAAHISVHMNRPMEGDERSWAYIAAWSTEEPQGDGSRPTDFHLAFSKLCALPALK</sequence>
<keyword evidence="2" id="KW-1185">Reference proteome</keyword>
<dbReference type="Proteomes" id="UP000041254">
    <property type="component" value="Unassembled WGS sequence"/>
</dbReference>
<protein>
    <submittedName>
        <fullName evidence="1">Uncharacterized protein</fullName>
    </submittedName>
</protein>
<dbReference type="EMBL" id="CDMY01000247">
    <property type="protein sequence ID" value="CEL96812.1"/>
    <property type="molecule type" value="Genomic_DNA"/>
</dbReference>
<evidence type="ECO:0000313" key="2">
    <source>
        <dbReference type="Proteomes" id="UP000041254"/>
    </source>
</evidence>
<accession>A0A0G4EJU4</accession>
<dbReference type="PhylomeDB" id="A0A0G4EJU4"/>
<evidence type="ECO:0000313" key="1">
    <source>
        <dbReference type="EMBL" id="CEL96812.1"/>
    </source>
</evidence>
<dbReference type="VEuPathDB" id="CryptoDB:Vbra_3848"/>
<organism evidence="1 2">
    <name type="scientific">Vitrella brassicaformis (strain CCMP3155)</name>
    <dbReference type="NCBI Taxonomy" id="1169540"/>
    <lineage>
        <taxon>Eukaryota</taxon>
        <taxon>Sar</taxon>
        <taxon>Alveolata</taxon>
        <taxon>Colpodellida</taxon>
        <taxon>Vitrellaceae</taxon>
        <taxon>Vitrella</taxon>
    </lineage>
</organism>